<organism evidence="1 2">
    <name type="scientific">Penicillium cataractarum</name>
    <dbReference type="NCBI Taxonomy" id="2100454"/>
    <lineage>
        <taxon>Eukaryota</taxon>
        <taxon>Fungi</taxon>
        <taxon>Dikarya</taxon>
        <taxon>Ascomycota</taxon>
        <taxon>Pezizomycotina</taxon>
        <taxon>Eurotiomycetes</taxon>
        <taxon>Eurotiomycetidae</taxon>
        <taxon>Eurotiales</taxon>
        <taxon>Aspergillaceae</taxon>
        <taxon>Penicillium</taxon>
    </lineage>
</organism>
<name>A0A9W9SF31_9EURO</name>
<dbReference type="AlphaFoldDB" id="A0A9W9SF31"/>
<dbReference type="Proteomes" id="UP001147782">
    <property type="component" value="Unassembled WGS sequence"/>
</dbReference>
<proteinExistence type="predicted"/>
<protein>
    <submittedName>
        <fullName evidence="1">Uncharacterized protein</fullName>
    </submittedName>
</protein>
<comment type="caution">
    <text evidence="1">The sequence shown here is derived from an EMBL/GenBank/DDBJ whole genome shotgun (WGS) entry which is preliminary data.</text>
</comment>
<dbReference type="RefSeq" id="XP_056556294.1">
    <property type="nucleotide sequence ID" value="XM_056697769.1"/>
</dbReference>
<keyword evidence="2" id="KW-1185">Reference proteome</keyword>
<dbReference type="GeneID" id="81436948"/>
<gene>
    <name evidence="1" type="ORF">N7496_004840</name>
</gene>
<dbReference type="OrthoDB" id="4364664at2759"/>
<accession>A0A9W9SF31</accession>
<dbReference type="EMBL" id="JAPZBS010000004">
    <property type="protein sequence ID" value="KAJ5377431.1"/>
    <property type="molecule type" value="Genomic_DNA"/>
</dbReference>
<evidence type="ECO:0000313" key="2">
    <source>
        <dbReference type="Proteomes" id="UP001147782"/>
    </source>
</evidence>
<sequence>MDTTNHRLLPPLVSFRLYERRRQYREFETFDKTMSLIEYLVTTDPLLSTTLIDWPPRPIETTCPALTHQLISIVPELRSTLRSHGFPDSLMKTACLVSQCIDPQNHDPTEYTPQKLIRIHLDSYNYLPVQLDTCRDAIWNMLQSLGHKDVHIELSYGSSSTNVNLSSEPNSQMPKVNLAIELARLEVLEILEEYFPGKLSGLVPYLTRQYGLPVPTVVVAVQPSSHANWLKLRQLILRELQKYTKMFLEVEFYGYHMVVGEEV</sequence>
<evidence type="ECO:0000313" key="1">
    <source>
        <dbReference type="EMBL" id="KAJ5377431.1"/>
    </source>
</evidence>
<reference evidence="1" key="2">
    <citation type="journal article" date="2023" name="IMA Fungus">
        <title>Comparative genomic study of the Penicillium genus elucidates a diverse pangenome and 15 lateral gene transfer events.</title>
        <authorList>
            <person name="Petersen C."/>
            <person name="Sorensen T."/>
            <person name="Nielsen M.R."/>
            <person name="Sondergaard T.E."/>
            <person name="Sorensen J.L."/>
            <person name="Fitzpatrick D.A."/>
            <person name="Frisvad J.C."/>
            <person name="Nielsen K.L."/>
        </authorList>
    </citation>
    <scope>NUCLEOTIDE SEQUENCE</scope>
    <source>
        <strain evidence="1">IBT 29864</strain>
    </source>
</reference>
<reference evidence="1" key="1">
    <citation type="submission" date="2022-11" db="EMBL/GenBank/DDBJ databases">
        <authorList>
            <person name="Petersen C."/>
        </authorList>
    </citation>
    <scope>NUCLEOTIDE SEQUENCE</scope>
    <source>
        <strain evidence="1">IBT 29864</strain>
    </source>
</reference>